<keyword evidence="9" id="KW-1185">Reference proteome</keyword>
<dbReference type="SMART" id="SM00020">
    <property type="entry name" value="Tryp_SPc"/>
    <property type="match status" value="1"/>
</dbReference>
<dbReference type="PANTHER" id="PTHR24252:SF7">
    <property type="entry name" value="HYALIN"/>
    <property type="match status" value="1"/>
</dbReference>
<protein>
    <submittedName>
        <fullName evidence="8">Trypsin domain containing protein</fullName>
    </submittedName>
</protein>
<organism evidence="8 9">
    <name type="scientific">Asbolus verrucosus</name>
    <name type="common">Desert ironclad beetle</name>
    <dbReference type="NCBI Taxonomy" id="1661398"/>
    <lineage>
        <taxon>Eukaryota</taxon>
        <taxon>Metazoa</taxon>
        <taxon>Ecdysozoa</taxon>
        <taxon>Arthropoda</taxon>
        <taxon>Hexapoda</taxon>
        <taxon>Insecta</taxon>
        <taxon>Pterygota</taxon>
        <taxon>Neoptera</taxon>
        <taxon>Endopterygota</taxon>
        <taxon>Coleoptera</taxon>
        <taxon>Polyphaga</taxon>
        <taxon>Cucujiformia</taxon>
        <taxon>Tenebrionidae</taxon>
        <taxon>Pimeliinae</taxon>
        <taxon>Asbolus</taxon>
    </lineage>
</organism>
<evidence type="ECO:0000313" key="8">
    <source>
        <dbReference type="EMBL" id="RZC39377.1"/>
    </source>
</evidence>
<evidence type="ECO:0000256" key="1">
    <source>
        <dbReference type="ARBA" id="ARBA00022670"/>
    </source>
</evidence>
<dbReference type="InterPro" id="IPR009003">
    <property type="entry name" value="Peptidase_S1_PA"/>
</dbReference>
<dbReference type="InterPro" id="IPR018114">
    <property type="entry name" value="TRYPSIN_HIS"/>
</dbReference>
<dbReference type="GO" id="GO:0006508">
    <property type="term" value="P:proteolysis"/>
    <property type="evidence" value="ECO:0007669"/>
    <property type="project" value="UniProtKB-KW"/>
</dbReference>
<dbReference type="FunFam" id="2.40.10.10:FF:000006">
    <property type="entry name" value="Serine proteinase stubble"/>
    <property type="match status" value="1"/>
</dbReference>
<keyword evidence="2 5" id="KW-0378">Hydrolase</keyword>
<dbReference type="Proteomes" id="UP000292052">
    <property type="component" value="Unassembled WGS sequence"/>
</dbReference>
<comment type="caution">
    <text evidence="8">The sequence shown here is derived from an EMBL/GenBank/DDBJ whole genome shotgun (WGS) entry which is preliminary data.</text>
</comment>
<dbReference type="InterPro" id="IPR001254">
    <property type="entry name" value="Trypsin_dom"/>
</dbReference>
<dbReference type="PROSITE" id="PS00135">
    <property type="entry name" value="TRYPSIN_SER"/>
    <property type="match status" value="1"/>
</dbReference>
<accession>A0A482W3X2</accession>
<dbReference type="InterPro" id="IPR001314">
    <property type="entry name" value="Peptidase_S1A"/>
</dbReference>
<dbReference type="AlphaFoldDB" id="A0A482W3X2"/>
<dbReference type="GO" id="GO:0004252">
    <property type="term" value="F:serine-type endopeptidase activity"/>
    <property type="evidence" value="ECO:0007669"/>
    <property type="project" value="InterPro"/>
</dbReference>
<evidence type="ECO:0000256" key="6">
    <source>
        <dbReference type="SAM" id="SignalP"/>
    </source>
</evidence>
<evidence type="ECO:0000259" key="7">
    <source>
        <dbReference type="PROSITE" id="PS50240"/>
    </source>
</evidence>
<dbReference type="EMBL" id="QDEB01035085">
    <property type="protein sequence ID" value="RZC39377.1"/>
    <property type="molecule type" value="Genomic_DNA"/>
</dbReference>
<evidence type="ECO:0000256" key="3">
    <source>
        <dbReference type="ARBA" id="ARBA00022825"/>
    </source>
</evidence>
<proteinExistence type="predicted"/>
<keyword evidence="4" id="KW-1015">Disulfide bond</keyword>
<dbReference type="Gene3D" id="2.40.10.10">
    <property type="entry name" value="Trypsin-like serine proteases"/>
    <property type="match status" value="1"/>
</dbReference>
<evidence type="ECO:0000313" key="9">
    <source>
        <dbReference type="Proteomes" id="UP000292052"/>
    </source>
</evidence>
<dbReference type="CDD" id="cd00190">
    <property type="entry name" value="Tryp_SPc"/>
    <property type="match status" value="1"/>
</dbReference>
<feature type="chain" id="PRO_5019716120" evidence="6">
    <location>
        <begin position="22"/>
        <end position="340"/>
    </location>
</feature>
<dbReference type="PANTHER" id="PTHR24252">
    <property type="entry name" value="ACROSIN-RELATED"/>
    <property type="match status" value="1"/>
</dbReference>
<evidence type="ECO:0000256" key="5">
    <source>
        <dbReference type="RuleBase" id="RU363034"/>
    </source>
</evidence>
<dbReference type="PROSITE" id="PS50240">
    <property type="entry name" value="TRYPSIN_DOM"/>
    <property type="match status" value="1"/>
</dbReference>
<keyword evidence="3 5" id="KW-0720">Serine protease</keyword>
<dbReference type="OrthoDB" id="10012881at2759"/>
<evidence type="ECO:0000256" key="2">
    <source>
        <dbReference type="ARBA" id="ARBA00022801"/>
    </source>
</evidence>
<dbReference type="PROSITE" id="PS00134">
    <property type="entry name" value="TRYPSIN_HIS"/>
    <property type="match status" value="1"/>
</dbReference>
<evidence type="ECO:0000256" key="4">
    <source>
        <dbReference type="ARBA" id="ARBA00023157"/>
    </source>
</evidence>
<dbReference type="STRING" id="1661398.A0A482W3X2"/>
<dbReference type="Pfam" id="PF00089">
    <property type="entry name" value="Trypsin"/>
    <property type="match status" value="1"/>
</dbReference>
<dbReference type="InterPro" id="IPR043504">
    <property type="entry name" value="Peptidase_S1_PA_chymotrypsin"/>
</dbReference>
<dbReference type="SUPFAM" id="SSF50494">
    <property type="entry name" value="Trypsin-like serine proteases"/>
    <property type="match status" value="1"/>
</dbReference>
<reference evidence="8 9" key="1">
    <citation type="submission" date="2017-03" db="EMBL/GenBank/DDBJ databases">
        <title>Genome of the blue death feigning beetle - Asbolus verrucosus.</title>
        <authorList>
            <person name="Rider S.D."/>
        </authorList>
    </citation>
    <scope>NUCLEOTIDE SEQUENCE [LARGE SCALE GENOMIC DNA]</scope>
    <source>
        <strain evidence="8">Butters</strain>
        <tissue evidence="8">Head and leg muscle</tissue>
    </source>
</reference>
<gene>
    <name evidence="8" type="ORF">BDFB_005085</name>
</gene>
<dbReference type="InterPro" id="IPR033116">
    <property type="entry name" value="TRYPSIN_SER"/>
</dbReference>
<dbReference type="PRINTS" id="PR00722">
    <property type="entry name" value="CHYMOTRYPSIN"/>
</dbReference>
<sequence length="340" mass="37316">MILTIIKILFVAAVIAPDSRAEVPAESPSFENTVTSNTIFFTPTTGAPFVLNPDSPLRPNSRASFIDWLLGLLGFGGSQPEQVEPPTNCPKCTCGLTYKNKRIVGGVETLINQYPWMTALTYNNRFYCGASVINNKYLITAAHCVNGFAKERLRAVFLDHDRSNSFETQTFSRSISKVLRHRYYGTGGAYNNDIALLKLDKEVSITGLLKPVCLPPTGKSFTGHKGIAVGWGATHSHGQVSNTLREVEVPIMSNNECRRTGYGNKITDNMMCAGYRQGMKDSCQGDSGGPLHVVNGSYHMVVGIVSWGEGCAEPNYPGVYARVNRYISWIKSNTRDACYC</sequence>
<feature type="signal peptide" evidence="6">
    <location>
        <begin position="1"/>
        <end position="21"/>
    </location>
</feature>
<name>A0A482W3X2_ASBVE</name>
<keyword evidence="6" id="KW-0732">Signal</keyword>
<keyword evidence="1 5" id="KW-0645">Protease</keyword>
<feature type="domain" description="Peptidase S1" evidence="7">
    <location>
        <begin position="103"/>
        <end position="335"/>
    </location>
</feature>